<feature type="domain" description="SET" evidence="1">
    <location>
        <begin position="32"/>
        <end position="143"/>
    </location>
</feature>
<dbReference type="SUPFAM" id="SSF82199">
    <property type="entry name" value="SET domain"/>
    <property type="match status" value="1"/>
</dbReference>
<sequence length="151" mass="17759">MTDNKTLSGGKKEEDRDIIIKNGKTYYNNMFYDMKLKKSNIKNAGLGVFSQVNIDNKVVIGEYDGKLVKSTDKYNADYTMQITEKIYVDGSKYPRPFTSMINDTYKTNFKHNCEFVIREKKQKVLIRTIRPIKKGDELYIDYGEEYWTSRE</sequence>
<accession>A0A6C0EB79</accession>
<proteinExistence type="predicted"/>
<reference evidence="2" key="1">
    <citation type="journal article" date="2020" name="Nature">
        <title>Giant virus diversity and host interactions through global metagenomics.</title>
        <authorList>
            <person name="Schulz F."/>
            <person name="Roux S."/>
            <person name="Paez-Espino D."/>
            <person name="Jungbluth S."/>
            <person name="Walsh D.A."/>
            <person name="Denef V.J."/>
            <person name="McMahon K.D."/>
            <person name="Konstantinidis K.T."/>
            <person name="Eloe-Fadrosh E.A."/>
            <person name="Kyrpides N.C."/>
            <person name="Woyke T."/>
        </authorList>
    </citation>
    <scope>NUCLEOTIDE SEQUENCE</scope>
    <source>
        <strain evidence="2">GVMAG-M-3300023179-27</strain>
    </source>
</reference>
<dbReference type="SMART" id="SM00317">
    <property type="entry name" value="SET"/>
    <property type="match status" value="1"/>
</dbReference>
<dbReference type="InterPro" id="IPR046341">
    <property type="entry name" value="SET_dom_sf"/>
</dbReference>
<dbReference type="Gene3D" id="2.170.270.10">
    <property type="entry name" value="SET domain"/>
    <property type="match status" value="1"/>
</dbReference>
<dbReference type="AlphaFoldDB" id="A0A6C0EB79"/>
<name>A0A6C0EB79_9ZZZZ</name>
<dbReference type="Pfam" id="PF00856">
    <property type="entry name" value="SET"/>
    <property type="match status" value="1"/>
</dbReference>
<evidence type="ECO:0000313" key="2">
    <source>
        <dbReference type="EMBL" id="QHT26396.1"/>
    </source>
</evidence>
<protein>
    <recommendedName>
        <fullName evidence="1">SET domain-containing protein</fullName>
    </recommendedName>
</protein>
<evidence type="ECO:0000259" key="1">
    <source>
        <dbReference type="PROSITE" id="PS50280"/>
    </source>
</evidence>
<dbReference type="EMBL" id="MN739787">
    <property type="protein sequence ID" value="QHT26396.1"/>
    <property type="molecule type" value="Genomic_DNA"/>
</dbReference>
<dbReference type="PROSITE" id="PS50280">
    <property type="entry name" value="SET"/>
    <property type="match status" value="1"/>
</dbReference>
<organism evidence="2">
    <name type="scientific">viral metagenome</name>
    <dbReference type="NCBI Taxonomy" id="1070528"/>
    <lineage>
        <taxon>unclassified sequences</taxon>
        <taxon>metagenomes</taxon>
        <taxon>organismal metagenomes</taxon>
    </lineage>
</organism>
<dbReference type="InterPro" id="IPR001214">
    <property type="entry name" value="SET_dom"/>
</dbReference>